<dbReference type="InterPro" id="IPR030391">
    <property type="entry name" value="MeTrfase_TrmA_CS"/>
</dbReference>
<feature type="domain" description="TRAM" evidence="14">
    <location>
        <begin position="7"/>
        <end position="65"/>
    </location>
</feature>
<evidence type="ECO:0000256" key="10">
    <source>
        <dbReference type="ARBA" id="ARBA00059995"/>
    </source>
</evidence>
<dbReference type="Pfam" id="PF01938">
    <property type="entry name" value="TRAM"/>
    <property type="match status" value="1"/>
</dbReference>
<dbReference type="Pfam" id="PF05958">
    <property type="entry name" value="tRNA_U5-meth_tr"/>
    <property type="match status" value="1"/>
</dbReference>
<evidence type="ECO:0000256" key="9">
    <source>
        <dbReference type="ARBA" id="ARBA00052756"/>
    </source>
</evidence>
<keyword evidence="2 11" id="KW-0698">rRNA processing</keyword>
<comment type="catalytic activity">
    <reaction evidence="9 11">
        <text>uridine(1939) in 23S rRNA + S-adenosyl-L-methionine = 5-methyluridine(1939) in 23S rRNA + S-adenosyl-L-homocysteine + H(+)</text>
        <dbReference type="Rhea" id="RHEA:42908"/>
        <dbReference type="Rhea" id="RHEA-COMP:10278"/>
        <dbReference type="Rhea" id="RHEA-COMP:10279"/>
        <dbReference type="ChEBI" id="CHEBI:15378"/>
        <dbReference type="ChEBI" id="CHEBI:57856"/>
        <dbReference type="ChEBI" id="CHEBI:59789"/>
        <dbReference type="ChEBI" id="CHEBI:65315"/>
        <dbReference type="ChEBI" id="CHEBI:74447"/>
        <dbReference type="EC" id="2.1.1.190"/>
    </reaction>
</comment>
<evidence type="ECO:0000256" key="1">
    <source>
        <dbReference type="ARBA" id="ARBA00022485"/>
    </source>
</evidence>
<dbReference type="NCBIfam" id="NF009639">
    <property type="entry name" value="PRK13168.1"/>
    <property type="match status" value="1"/>
</dbReference>
<dbReference type="Gene3D" id="3.40.50.150">
    <property type="entry name" value="Vaccinia Virus protein VP39"/>
    <property type="match status" value="1"/>
</dbReference>
<dbReference type="InterPro" id="IPR002792">
    <property type="entry name" value="TRAM_dom"/>
</dbReference>
<dbReference type="InterPro" id="IPR001566">
    <property type="entry name" value="23S_rRNA_MeTrfase_RlmD"/>
</dbReference>
<dbReference type="PROSITE" id="PS01230">
    <property type="entry name" value="TRMA_1"/>
    <property type="match status" value="1"/>
</dbReference>
<name>A0A8J6TQI0_9GAMM</name>
<evidence type="ECO:0000256" key="8">
    <source>
        <dbReference type="ARBA" id="ARBA00023014"/>
    </source>
</evidence>
<evidence type="ECO:0000313" key="16">
    <source>
        <dbReference type="Proteomes" id="UP000654401"/>
    </source>
</evidence>
<dbReference type="PROSITE" id="PS51687">
    <property type="entry name" value="SAM_MT_RNA_M5U"/>
    <property type="match status" value="1"/>
</dbReference>
<feature type="binding site" evidence="11">
    <location>
        <position position="352"/>
    </location>
    <ligand>
        <name>S-adenosyl-L-methionine</name>
        <dbReference type="ChEBI" id="CHEBI:59789"/>
    </ligand>
</feature>
<evidence type="ECO:0000256" key="2">
    <source>
        <dbReference type="ARBA" id="ARBA00022552"/>
    </source>
</evidence>
<dbReference type="InterPro" id="IPR030390">
    <property type="entry name" value="MeTrfase_TrmA_AS"/>
</dbReference>
<keyword evidence="3 11" id="KW-0489">Methyltransferase</keyword>
<dbReference type="Gene3D" id="2.40.50.140">
    <property type="entry name" value="Nucleic acid-binding proteins"/>
    <property type="match status" value="1"/>
</dbReference>
<comment type="function">
    <text evidence="10 11">Catalyzes the formation of 5-methyl-uridine at position 1939 (m5U1939) in 23S rRNA.</text>
</comment>
<evidence type="ECO:0000256" key="3">
    <source>
        <dbReference type="ARBA" id="ARBA00022603"/>
    </source>
</evidence>
<feature type="binding site" evidence="11 12">
    <location>
        <position position="275"/>
    </location>
    <ligand>
        <name>S-adenosyl-L-methionine</name>
        <dbReference type="ChEBI" id="CHEBI:59789"/>
    </ligand>
</feature>
<dbReference type="PANTHER" id="PTHR11061:SF49">
    <property type="entry name" value="23S RRNA (URACIL(1939)-C(5))-METHYLTRANSFERASE RLMD"/>
    <property type="match status" value="1"/>
</dbReference>
<dbReference type="GO" id="GO:0070475">
    <property type="term" value="P:rRNA base methylation"/>
    <property type="evidence" value="ECO:0007669"/>
    <property type="project" value="TreeGrafter"/>
</dbReference>
<dbReference type="CDD" id="cd02440">
    <property type="entry name" value="AdoMet_MTases"/>
    <property type="match status" value="1"/>
</dbReference>
<dbReference type="Proteomes" id="UP000654401">
    <property type="component" value="Unassembled WGS sequence"/>
</dbReference>
<comment type="caution">
    <text evidence="15">The sequence shown here is derived from an EMBL/GenBank/DDBJ whole genome shotgun (WGS) entry which is preliminary data.</text>
</comment>
<dbReference type="FunFam" id="3.40.50.150:FF:000009">
    <property type="entry name" value="23S rRNA (Uracil(1939)-C(5))-methyltransferase RlmD"/>
    <property type="match status" value="1"/>
</dbReference>
<evidence type="ECO:0000259" key="14">
    <source>
        <dbReference type="PROSITE" id="PS50926"/>
    </source>
</evidence>
<feature type="binding site" evidence="11 12">
    <location>
        <position position="304"/>
    </location>
    <ligand>
        <name>S-adenosyl-L-methionine</name>
        <dbReference type="ChEBI" id="CHEBI:59789"/>
    </ligand>
</feature>
<dbReference type="InterPro" id="IPR010280">
    <property type="entry name" value="U5_MeTrfase_fam"/>
</dbReference>
<feature type="binding site" evidence="11">
    <location>
        <position position="166"/>
    </location>
    <ligand>
        <name>[4Fe-4S] cluster</name>
        <dbReference type="ChEBI" id="CHEBI:49883"/>
    </ligand>
</feature>
<dbReference type="PANTHER" id="PTHR11061">
    <property type="entry name" value="RNA M5U METHYLTRANSFERASE"/>
    <property type="match status" value="1"/>
</dbReference>
<accession>A0A8J6TQI0</accession>
<protein>
    <recommendedName>
        <fullName evidence="11">23S rRNA (uracil(1939)-C(5))-methyltransferase RlmD</fullName>
        <ecNumber evidence="11">2.1.1.190</ecNumber>
    </recommendedName>
    <alternativeName>
        <fullName evidence="11">23S rRNA(m5U1939)-methyltransferase</fullName>
    </alternativeName>
</protein>
<dbReference type="InterPro" id="IPR012340">
    <property type="entry name" value="NA-bd_OB-fold"/>
</dbReference>
<dbReference type="PROSITE" id="PS01231">
    <property type="entry name" value="TRMA_2"/>
    <property type="match status" value="1"/>
</dbReference>
<feature type="active site" evidence="13">
    <location>
        <position position="399"/>
    </location>
</feature>
<dbReference type="NCBIfam" id="TIGR00479">
    <property type="entry name" value="rumA"/>
    <property type="match status" value="1"/>
</dbReference>
<dbReference type="GO" id="GO:0051539">
    <property type="term" value="F:4 iron, 4 sulfur cluster binding"/>
    <property type="evidence" value="ECO:0007669"/>
    <property type="project" value="UniProtKB-KW"/>
</dbReference>
<keyword evidence="6 11" id="KW-0479">Metal-binding</keyword>
<feature type="active site" description="Nucleophile" evidence="11 12">
    <location>
        <position position="399"/>
    </location>
</feature>
<keyword evidence="1 11" id="KW-0004">4Fe-4S</keyword>
<evidence type="ECO:0000256" key="11">
    <source>
        <dbReference type="HAMAP-Rule" id="MF_01010"/>
    </source>
</evidence>
<evidence type="ECO:0000256" key="4">
    <source>
        <dbReference type="ARBA" id="ARBA00022679"/>
    </source>
</evidence>
<keyword evidence="7 11" id="KW-0408">Iron</keyword>
<feature type="binding site" evidence="11 12">
    <location>
        <position position="325"/>
    </location>
    <ligand>
        <name>S-adenosyl-L-methionine</name>
        <dbReference type="ChEBI" id="CHEBI:59789"/>
    </ligand>
</feature>
<keyword evidence="5 11" id="KW-0949">S-adenosyl-L-methionine</keyword>
<dbReference type="InterPro" id="IPR029063">
    <property type="entry name" value="SAM-dependent_MTases_sf"/>
</dbReference>
<dbReference type="FunFam" id="2.40.50.140:FF:000097">
    <property type="entry name" value="23S rRNA (uracil(1939)-C(5))-methyltransferase RlmD"/>
    <property type="match status" value="1"/>
</dbReference>
<evidence type="ECO:0000256" key="13">
    <source>
        <dbReference type="PROSITE-ProRule" id="PRU10015"/>
    </source>
</evidence>
<proteinExistence type="inferred from homology"/>
<keyword evidence="8 11" id="KW-0411">Iron-sulfur</keyword>
<dbReference type="Gene3D" id="2.40.50.1070">
    <property type="match status" value="1"/>
</dbReference>
<feature type="binding site" evidence="11">
    <location>
        <position position="78"/>
    </location>
    <ligand>
        <name>[4Fe-4S] cluster</name>
        <dbReference type="ChEBI" id="CHEBI:49883"/>
    </ligand>
</feature>
<evidence type="ECO:0000256" key="6">
    <source>
        <dbReference type="ARBA" id="ARBA00022723"/>
    </source>
</evidence>
<evidence type="ECO:0000256" key="5">
    <source>
        <dbReference type="ARBA" id="ARBA00022691"/>
    </source>
</evidence>
<evidence type="ECO:0000256" key="12">
    <source>
        <dbReference type="PROSITE-ProRule" id="PRU01024"/>
    </source>
</evidence>
<feature type="binding site" evidence="11">
    <location>
        <position position="87"/>
    </location>
    <ligand>
        <name>[4Fe-4S] cluster</name>
        <dbReference type="ChEBI" id="CHEBI:49883"/>
    </ligand>
</feature>
<dbReference type="PROSITE" id="PS50926">
    <property type="entry name" value="TRAM"/>
    <property type="match status" value="1"/>
</dbReference>
<sequence length="444" mass="49261">MGRRRRKPLPQEPVQATIESLAHDGKGITHTDGKVVFIPGTLPGEEVRYRLTGRRRSFDSGTLLEVLTSSPDRVEPPCPHFYGCGGCSLQQMEPGAQINFKQQTLLDNFSRLGKVAPESVLSPLTGPSHGYRRKARLGVRYVPKKGGALVGFREKQSGYLTVMDSCSVLVPEVGERIGDLRELITSMDGCNKIAQIEVACDDSQSLLVFRNLEQLSEADLSRLDKFGKEHDLNIYLQPKGPDSVTPLNRDHEVELSYHLNSFDLDYSFLPTDFTQVNSAINQEMVPLAIEMLQLTDQDEVLDLFCGLGNFTLPIAKTAGHVVGVEGDEALVQRARENAERNNIENAEFFAVDLQDEETGGIWLNDRYNKVLLDPPRSGALEIVQKMGHIQPERIVYVSCNPATLARDADELVNNQGYRLVSAGVMDMFPHTAHVESIALFVRGD</sequence>
<reference evidence="15 16" key="1">
    <citation type="submission" date="2020-08" db="EMBL/GenBank/DDBJ databases">
        <title>Bridging the membrane lipid divide: bacteria of the FCB group superphylum have the potential to synthesize archaeal ether lipids.</title>
        <authorList>
            <person name="Villanueva L."/>
            <person name="Von Meijenfeldt F.A.B."/>
            <person name="Westbye A.B."/>
            <person name="Yadav S."/>
            <person name="Hopmans E.C."/>
            <person name="Dutilh B.E."/>
            <person name="Sinninghe Damste J.S."/>
        </authorList>
    </citation>
    <scope>NUCLEOTIDE SEQUENCE [LARGE SCALE GENOMIC DNA]</scope>
    <source>
        <strain evidence="15">NIOZ-UU100</strain>
    </source>
</reference>
<dbReference type="EMBL" id="JACNFK010000031">
    <property type="protein sequence ID" value="MBC8520006.1"/>
    <property type="molecule type" value="Genomic_DNA"/>
</dbReference>
<organism evidence="15 16">
    <name type="scientific">Candidatus Thiopontia autotrophica</name>
    <dbReference type="NCBI Taxonomy" id="2841688"/>
    <lineage>
        <taxon>Bacteria</taxon>
        <taxon>Pseudomonadati</taxon>
        <taxon>Pseudomonadota</taxon>
        <taxon>Gammaproteobacteria</taxon>
        <taxon>Candidatus Thiopontia</taxon>
    </lineage>
</organism>
<dbReference type="GO" id="GO:0003723">
    <property type="term" value="F:RNA binding"/>
    <property type="evidence" value="ECO:0007669"/>
    <property type="project" value="InterPro"/>
</dbReference>
<dbReference type="AlphaFoldDB" id="A0A8J6TQI0"/>
<dbReference type="GO" id="GO:0005506">
    <property type="term" value="F:iron ion binding"/>
    <property type="evidence" value="ECO:0007669"/>
    <property type="project" value="UniProtKB-UniRule"/>
</dbReference>
<feature type="binding site" evidence="11 12">
    <location>
        <position position="373"/>
    </location>
    <ligand>
        <name>S-adenosyl-L-methionine</name>
        <dbReference type="ChEBI" id="CHEBI:59789"/>
    </ligand>
</feature>
<feature type="binding site" evidence="11">
    <location>
        <position position="84"/>
    </location>
    <ligand>
        <name>[4Fe-4S] cluster</name>
        <dbReference type="ChEBI" id="CHEBI:49883"/>
    </ligand>
</feature>
<dbReference type="GO" id="GO:0070041">
    <property type="term" value="F:rRNA (uridine-C5-)-methyltransferase activity"/>
    <property type="evidence" value="ECO:0007669"/>
    <property type="project" value="UniProtKB-UniRule"/>
</dbReference>
<evidence type="ECO:0000256" key="7">
    <source>
        <dbReference type="ARBA" id="ARBA00023004"/>
    </source>
</evidence>
<dbReference type="SUPFAM" id="SSF50249">
    <property type="entry name" value="Nucleic acid-binding proteins"/>
    <property type="match status" value="1"/>
</dbReference>
<evidence type="ECO:0000313" key="15">
    <source>
        <dbReference type="EMBL" id="MBC8520006.1"/>
    </source>
</evidence>
<gene>
    <name evidence="11 15" type="primary">rlmD</name>
    <name evidence="15" type="ORF">H8D24_06340</name>
</gene>
<dbReference type="SUPFAM" id="SSF53335">
    <property type="entry name" value="S-adenosyl-L-methionine-dependent methyltransferases"/>
    <property type="match status" value="1"/>
</dbReference>
<dbReference type="EC" id="2.1.1.190" evidence="11"/>
<feature type="binding site" evidence="11">
    <location>
        <position position="309"/>
    </location>
    <ligand>
        <name>S-adenosyl-L-methionine</name>
        <dbReference type="ChEBI" id="CHEBI:59789"/>
    </ligand>
</feature>
<keyword evidence="4 11" id="KW-0808">Transferase</keyword>
<dbReference type="HAMAP" id="MF_01010">
    <property type="entry name" value="23SrRNA_methyltr_RlmD"/>
    <property type="match status" value="1"/>
</dbReference>
<comment type="similarity">
    <text evidence="11">Belongs to the class I-like SAM-binding methyltransferase superfamily. RNA M5U methyltransferase family. RlmD subfamily.</text>
</comment>